<gene>
    <name evidence="1" type="ORF">CHH28_07240</name>
</gene>
<dbReference type="AlphaFoldDB" id="A0A222FI96"/>
<dbReference type="KEGG" id="bsan:CHH28_07240"/>
<keyword evidence="2" id="KW-1185">Reference proteome</keyword>
<protein>
    <submittedName>
        <fullName evidence="1">Uncharacterized protein</fullName>
    </submittedName>
</protein>
<sequence length="146" mass="16139">MMLDITQALQPLAACFLAAENESDSALCARIQLLGLSKVEAQQWALLMPLAFARAAYRFQLPPLSDEVEWHEGGDCQHLQLSQLAPYSLALSWAMDCGAMDAISSPQYNAIVRRSVEFAAIQQLRQGEIAQLPRPIITMSETPNSY</sequence>
<name>A0A222FI96_9GAMM</name>
<reference evidence="1 2" key="1">
    <citation type="submission" date="2017-07" db="EMBL/GenBank/DDBJ databases">
        <title>Annotated genome sequence of Bacterioplanes sanyensis isolated from Red Sea.</title>
        <authorList>
            <person name="Rehman Z.U."/>
        </authorList>
    </citation>
    <scope>NUCLEOTIDE SEQUENCE [LARGE SCALE GENOMIC DNA]</scope>
    <source>
        <strain evidence="1 2">NV9</strain>
    </source>
</reference>
<evidence type="ECO:0000313" key="2">
    <source>
        <dbReference type="Proteomes" id="UP000202440"/>
    </source>
</evidence>
<dbReference type="Proteomes" id="UP000202440">
    <property type="component" value="Chromosome"/>
</dbReference>
<evidence type="ECO:0000313" key="1">
    <source>
        <dbReference type="EMBL" id="ASP38479.1"/>
    </source>
</evidence>
<dbReference type="EMBL" id="CP022530">
    <property type="protein sequence ID" value="ASP38479.1"/>
    <property type="molecule type" value="Genomic_DNA"/>
</dbReference>
<proteinExistence type="predicted"/>
<dbReference type="RefSeq" id="WP_094059671.1">
    <property type="nucleotide sequence ID" value="NZ_CP022530.1"/>
</dbReference>
<organism evidence="1 2">
    <name type="scientific">Bacterioplanes sanyensis</name>
    <dbReference type="NCBI Taxonomy" id="1249553"/>
    <lineage>
        <taxon>Bacteria</taxon>
        <taxon>Pseudomonadati</taxon>
        <taxon>Pseudomonadota</taxon>
        <taxon>Gammaproteobacteria</taxon>
        <taxon>Oceanospirillales</taxon>
        <taxon>Oceanospirillaceae</taxon>
        <taxon>Bacterioplanes</taxon>
    </lineage>
</organism>
<dbReference type="OrthoDB" id="9957759at2"/>
<accession>A0A222FI96</accession>